<keyword evidence="4" id="KW-1185">Reference proteome</keyword>
<evidence type="ECO:0000313" key="3">
    <source>
        <dbReference type="EMBL" id="MBB5977684.1"/>
    </source>
</evidence>
<comment type="caution">
    <text evidence="3">The sequence shown here is derived from an EMBL/GenBank/DDBJ whole genome shotgun (WGS) entry which is preliminary data.</text>
</comment>
<dbReference type="RefSeq" id="WP_184831761.1">
    <property type="nucleotide sequence ID" value="NZ_BAAAVN010000011.1"/>
</dbReference>
<sequence length="180" mass="19715">MTSVPEDRSPSAREGDRDAAVQRVQEAYTDGLLTHEEMDERLHQVLSAKTGQDIEVALASLPVPDPGRSAGIAAATGRIKRTGAWRVPRKLKVNSEFGRVKLDLSRAVWEYPELDLELNLGTGSAKIRVPRDAVVDLDGLTTALKDSPYQPPRRSDGTGPRIRITGTIGFGKVKIRHAKR</sequence>
<proteinExistence type="predicted"/>
<name>A0A841DF10_9ACTN</name>
<dbReference type="EMBL" id="JACHNF010000001">
    <property type="protein sequence ID" value="MBB5977684.1"/>
    <property type="molecule type" value="Genomic_DNA"/>
</dbReference>
<evidence type="ECO:0000256" key="1">
    <source>
        <dbReference type="SAM" id="MobiDB-lite"/>
    </source>
</evidence>
<dbReference type="InterPro" id="IPR012551">
    <property type="entry name" value="DUF1707_SHOCT-like"/>
</dbReference>
<gene>
    <name evidence="3" type="ORF">HDA44_001025</name>
</gene>
<organism evidence="3 4">
    <name type="scientific">Kribbella solani</name>
    <dbReference type="NCBI Taxonomy" id="236067"/>
    <lineage>
        <taxon>Bacteria</taxon>
        <taxon>Bacillati</taxon>
        <taxon>Actinomycetota</taxon>
        <taxon>Actinomycetes</taxon>
        <taxon>Propionibacteriales</taxon>
        <taxon>Kribbellaceae</taxon>
        <taxon>Kribbella</taxon>
    </lineage>
</organism>
<evidence type="ECO:0000313" key="4">
    <source>
        <dbReference type="Proteomes" id="UP000558997"/>
    </source>
</evidence>
<reference evidence="3 4" key="1">
    <citation type="submission" date="2020-08" db="EMBL/GenBank/DDBJ databases">
        <title>Sequencing the genomes of 1000 actinobacteria strains.</title>
        <authorList>
            <person name="Klenk H.-P."/>
        </authorList>
    </citation>
    <scope>NUCLEOTIDE SEQUENCE [LARGE SCALE GENOMIC DNA]</scope>
    <source>
        <strain evidence="3 4">DSM 17294</strain>
    </source>
</reference>
<accession>A0A841DF10</accession>
<protein>
    <recommendedName>
        <fullName evidence="2">DUF1707 domain-containing protein</fullName>
    </recommendedName>
</protein>
<dbReference type="PANTHER" id="PTHR40763:SF5">
    <property type="entry name" value="MEMBRANE PROTEIN"/>
    <property type="match status" value="1"/>
</dbReference>
<evidence type="ECO:0000259" key="2">
    <source>
        <dbReference type="Pfam" id="PF08044"/>
    </source>
</evidence>
<dbReference type="PANTHER" id="PTHR40763">
    <property type="entry name" value="MEMBRANE PROTEIN-RELATED"/>
    <property type="match status" value="1"/>
</dbReference>
<dbReference type="Pfam" id="PF08044">
    <property type="entry name" value="DUF1707"/>
    <property type="match status" value="1"/>
</dbReference>
<dbReference type="AlphaFoldDB" id="A0A841DF10"/>
<feature type="domain" description="DUF1707" evidence="2">
    <location>
        <begin position="13"/>
        <end position="62"/>
    </location>
</feature>
<dbReference type="Proteomes" id="UP000558997">
    <property type="component" value="Unassembled WGS sequence"/>
</dbReference>
<feature type="region of interest" description="Disordered" evidence="1">
    <location>
        <begin position="1"/>
        <end position="20"/>
    </location>
</feature>